<dbReference type="Proteomes" id="UP000574769">
    <property type="component" value="Unassembled WGS sequence"/>
</dbReference>
<evidence type="ECO:0000256" key="4">
    <source>
        <dbReference type="ARBA" id="ARBA00022827"/>
    </source>
</evidence>
<proteinExistence type="inferred from homology"/>
<dbReference type="CDD" id="cd00567">
    <property type="entry name" value="ACAD"/>
    <property type="match status" value="1"/>
</dbReference>
<evidence type="ECO:0000259" key="7">
    <source>
        <dbReference type="Pfam" id="PF00441"/>
    </source>
</evidence>
<dbReference type="Gene3D" id="2.40.110.10">
    <property type="entry name" value="Butyryl-CoA Dehydrogenase, subunit A, domain 2"/>
    <property type="match status" value="1"/>
</dbReference>
<sequence>MDFQHSEDRRMLADTLRRFLAEQAPVDRRNAAAYGDSGYSPAVWQGLAELGVIGALFPEAAGGFGGSGFDIMVVFEEIGRALSVEPFLGALTVGHALAAGRRADLLEPIIAGTSIVALADAEPQDRGPDAPYATRATPDGDGWRIDGAKAVVAQAEAAALLLVSAQTVDGASLFLVPSDAAGVSIQGYANVDGGRSGEVRLSGVTLTADARVAADGRAALAAAEAAALLALSAEALGAMEVAKAMTIEYLRTRKQFGVPIGKFQALQHRIATVLLEVEQARSAVINAADAFDHDQGADRDRRLSAAKYTVGATGQLVAEEAIQLHGGIGMTWELPLSHYAKRITMIDHQMGDQDQHLQRYIALGRAA</sequence>
<feature type="domain" description="Acyl-CoA oxidase/dehydrogenase middle" evidence="8">
    <location>
        <begin position="121"/>
        <end position="199"/>
    </location>
</feature>
<comment type="cofactor">
    <cofactor evidence="1 6">
        <name>FAD</name>
        <dbReference type="ChEBI" id="CHEBI:57692"/>
    </cofactor>
</comment>
<dbReference type="InterPro" id="IPR036250">
    <property type="entry name" value="AcylCo_DH-like_C"/>
</dbReference>
<evidence type="ECO:0000259" key="9">
    <source>
        <dbReference type="Pfam" id="PF02771"/>
    </source>
</evidence>
<organism evidence="10 11">
    <name type="scientific">Sphingomonas abaci</name>
    <dbReference type="NCBI Taxonomy" id="237611"/>
    <lineage>
        <taxon>Bacteria</taxon>
        <taxon>Pseudomonadati</taxon>
        <taxon>Pseudomonadota</taxon>
        <taxon>Alphaproteobacteria</taxon>
        <taxon>Sphingomonadales</taxon>
        <taxon>Sphingomonadaceae</taxon>
        <taxon>Sphingomonas</taxon>
    </lineage>
</organism>
<evidence type="ECO:0000313" key="11">
    <source>
        <dbReference type="Proteomes" id="UP000574769"/>
    </source>
</evidence>
<dbReference type="InterPro" id="IPR009075">
    <property type="entry name" value="AcylCo_DH/oxidase_C"/>
</dbReference>
<dbReference type="InterPro" id="IPR009100">
    <property type="entry name" value="AcylCoA_DH/oxidase_NM_dom_sf"/>
</dbReference>
<protein>
    <recommendedName>
        <fullName evidence="12">Pimeloyl-CoA dehydrogenase small subunit</fullName>
    </recommendedName>
</protein>
<keyword evidence="11" id="KW-1185">Reference proteome</keyword>
<gene>
    <name evidence="10" type="ORF">GGQ96_001208</name>
</gene>
<dbReference type="AlphaFoldDB" id="A0A7W7EWZ9"/>
<dbReference type="Gene3D" id="1.10.540.10">
    <property type="entry name" value="Acyl-CoA dehydrogenase/oxidase, N-terminal domain"/>
    <property type="match status" value="1"/>
</dbReference>
<evidence type="ECO:0000256" key="6">
    <source>
        <dbReference type="RuleBase" id="RU362125"/>
    </source>
</evidence>
<dbReference type="Pfam" id="PF02771">
    <property type="entry name" value="Acyl-CoA_dh_N"/>
    <property type="match status" value="1"/>
</dbReference>
<dbReference type="GO" id="GO:0050660">
    <property type="term" value="F:flavin adenine dinucleotide binding"/>
    <property type="evidence" value="ECO:0007669"/>
    <property type="project" value="InterPro"/>
</dbReference>
<dbReference type="PANTHER" id="PTHR43884">
    <property type="entry name" value="ACYL-COA DEHYDROGENASE"/>
    <property type="match status" value="1"/>
</dbReference>
<dbReference type="SUPFAM" id="SSF47203">
    <property type="entry name" value="Acyl-CoA dehydrogenase C-terminal domain-like"/>
    <property type="match status" value="1"/>
</dbReference>
<dbReference type="InterPro" id="IPR046373">
    <property type="entry name" value="Acyl-CoA_Oxase/DH_mid-dom_sf"/>
</dbReference>
<evidence type="ECO:0000256" key="1">
    <source>
        <dbReference type="ARBA" id="ARBA00001974"/>
    </source>
</evidence>
<keyword evidence="5 6" id="KW-0560">Oxidoreductase</keyword>
<evidence type="ECO:0000256" key="2">
    <source>
        <dbReference type="ARBA" id="ARBA00009347"/>
    </source>
</evidence>
<dbReference type="InterPro" id="IPR037069">
    <property type="entry name" value="AcylCoA_DH/ox_N_sf"/>
</dbReference>
<dbReference type="Gene3D" id="1.20.140.10">
    <property type="entry name" value="Butyryl-CoA Dehydrogenase, subunit A, domain 3"/>
    <property type="match status" value="1"/>
</dbReference>
<dbReference type="InterPro" id="IPR006091">
    <property type="entry name" value="Acyl-CoA_Oxase/DH_mid-dom"/>
</dbReference>
<reference evidence="10 11" key="1">
    <citation type="submission" date="2020-08" db="EMBL/GenBank/DDBJ databases">
        <title>Genomic Encyclopedia of Type Strains, Phase IV (KMG-IV): sequencing the most valuable type-strain genomes for metagenomic binning, comparative biology and taxonomic classification.</title>
        <authorList>
            <person name="Goeker M."/>
        </authorList>
    </citation>
    <scope>NUCLEOTIDE SEQUENCE [LARGE SCALE GENOMIC DNA]</scope>
    <source>
        <strain evidence="10 11">DSM 15867</strain>
    </source>
</reference>
<dbReference type="EMBL" id="JACHNY010000002">
    <property type="protein sequence ID" value="MBB4617088.1"/>
    <property type="molecule type" value="Genomic_DNA"/>
</dbReference>
<feature type="domain" description="Acyl-CoA dehydrogenase/oxidase C-terminal" evidence="7">
    <location>
        <begin position="230"/>
        <end position="344"/>
    </location>
</feature>
<keyword evidence="4 6" id="KW-0274">FAD</keyword>
<dbReference type="InterPro" id="IPR013786">
    <property type="entry name" value="AcylCoA_DH/ox_N"/>
</dbReference>
<evidence type="ECO:0008006" key="12">
    <source>
        <dbReference type="Google" id="ProtNLM"/>
    </source>
</evidence>
<evidence type="ECO:0000313" key="10">
    <source>
        <dbReference type="EMBL" id="MBB4617088.1"/>
    </source>
</evidence>
<comment type="similarity">
    <text evidence="2 6">Belongs to the acyl-CoA dehydrogenase family.</text>
</comment>
<keyword evidence="3 6" id="KW-0285">Flavoprotein</keyword>
<dbReference type="PANTHER" id="PTHR43884:SF20">
    <property type="entry name" value="ACYL-COA DEHYDROGENASE FADE28"/>
    <property type="match status" value="1"/>
</dbReference>
<dbReference type="Pfam" id="PF02770">
    <property type="entry name" value="Acyl-CoA_dh_M"/>
    <property type="match status" value="1"/>
</dbReference>
<comment type="caution">
    <text evidence="10">The sequence shown here is derived from an EMBL/GenBank/DDBJ whole genome shotgun (WGS) entry which is preliminary data.</text>
</comment>
<evidence type="ECO:0000256" key="3">
    <source>
        <dbReference type="ARBA" id="ARBA00022630"/>
    </source>
</evidence>
<dbReference type="SUPFAM" id="SSF56645">
    <property type="entry name" value="Acyl-CoA dehydrogenase NM domain-like"/>
    <property type="match status" value="1"/>
</dbReference>
<dbReference type="RefSeq" id="WP_184112606.1">
    <property type="nucleotide sequence ID" value="NZ_JACHNY010000002.1"/>
</dbReference>
<dbReference type="Pfam" id="PF00441">
    <property type="entry name" value="Acyl-CoA_dh_1"/>
    <property type="match status" value="1"/>
</dbReference>
<evidence type="ECO:0000259" key="8">
    <source>
        <dbReference type="Pfam" id="PF02770"/>
    </source>
</evidence>
<feature type="domain" description="Acyl-CoA dehydrogenase/oxidase N-terminal" evidence="9">
    <location>
        <begin position="6"/>
        <end position="87"/>
    </location>
</feature>
<accession>A0A7W7EWZ9</accession>
<name>A0A7W7EWZ9_9SPHN</name>
<dbReference type="GO" id="GO:0003995">
    <property type="term" value="F:acyl-CoA dehydrogenase activity"/>
    <property type="evidence" value="ECO:0007669"/>
    <property type="project" value="TreeGrafter"/>
</dbReference>
<evidence type="ECO:0000256" key="5">
    <source>
        <dbReference type="ARBA" id="ARBA00023002"/>
    </source>
</evidence>